<protein>
    <submittedName>
        <fullName evidence="2">Glyoxalase</fullName>
    </submittedName>
</protein>
<evidence type="ECO:0000259" key="1">
    <source>
        <dbReference type="PROSITE" id="PS51819"/>
    </source>
</evidence>
<dbReference type="Gene3D" id="3.10.180.10">
    <property type="entry name" value="2,3-Dihydroxybiphenyl 1,2-Dioxygenase, domain 1"/>
    <property type="match status" value="1"/>
</dbReference>
<comment type="caution">
    <text evidence="2">The sequence shown here is derived from an EMBL/GenBank/DDBJ whole genome shotgun (WGS) entry which is preliminary data.</text>
</comment>
<dbReference type="SUPFAM" id="SSF54593">
    <property type="entry name" value="Glyoxalase/Bleomycin resistance protein/Dihydroxybiphenyl dioxygenase"/>
    <property type="match status" value="1"/>
</dbReference>
<dbReference type="InterPro" id="IPR037523">
    <property type="entry name" value="VOC_core"/>
</dbReference>
<dbReference type="InterPro" id="IPR004360">
    <property type="entry name" value="Glyas_Fos-R_dOase_dom"/>
</dbReference>
<dbReference type="RefSeq" id="WP_088751566.1">
    <property type="nucleotide sequence ID" value="NZ_NJGU01000007.1"/>
</dbReference>
<dbReference type="EMBL" id="NJGU01000007">
    <property type="protein sequence ID" value="OWY28468.1"/>
    <property type="molecule type" value="Genomic_DNA"/>
</dbReference>
<dbReference type="Proteomes" id="UP000197596">
    <property type="component" value="Unassembled WGS sequence"/>
</dbReference>
<dbReference type="Pfam" id="PF00903">
    <property type="entry name" value="Glyoxalase"/>
    <property type="match status" value="1"/>
</dbReference>
<accession>A0A246WQZ0</accession>
<reference evidence="2 3" key="1">
    <citation type="submission" date="2017-06" db="EMBL/GenBank/DDBJ databases">
        <title>Herbaspirillum phytohormonus sp. nov., isolated from the root nodule of Robinia pseudoacacia in lead-zinc mine.</title>
        <authorList>
            <person name="Fan M."/>
            <person name="Lin Y."/>
        </authorList>
    </citation>
    <scope>NUCLEOTIDE SEQUENCE [LARGE SCALE GENOMIC DNA]</scope>
    <source>
        <strain evidence="2 3">HZ10</strain>
    </source>
</reference>
<dbReference type="InterPro" id="IPR029068">
    <property type="entry name" value="Glyas_Bleomycin-R_OHBP_Dase"/>
</dbReference>
<feature type="domain" description="VOC" evidence="1">
    <location>
        <begin position="10"/>
        <end position="122"/>
    </location>
</feature>
<name>A0A246WQZ0_9BURK</name>
<evidence type="ECO:0000313" key="2">
    <source>
        <dbReference type="EMBL" id="OWY28468.1"/>
    </source>
</evidence>
<dbReference type="PROSITE" id="PS51819">
    <property type="entry name" value="VOC"/>
    <property type="match status" value="1"/>
</dbReference>
<sequence length="128" mass="13738">MSSNLSTAPLLNTILLYARDPAASAAFYRTHFGFDTSGEMIEGLIELNAPDGGTQLLIHQAAKSLRQGQACVKLMFSVRDVDGFKERSAQRGLAFGSTHQANGYRFANAKDPDGNSVAISSLAYRQPG</sequence>
<evidence type="ECO:0000313" key="3">
    <source>
        <dbReference type="Proteomes" id="UP000197596"/>
    </source>
</evidence>
<dbReference type="AlphaFoldDB" id="A0A246WQZ0"/>
<proteinExistence type="predicted"/>
<gene>
    <name evidence="2" type="ORF">CEJ42_14640</name>
</gene>
<organism evidence="2 3">
    <name type="scientific">Herbaspirillum robiniae</name>
    <dbReference type="NCBI Taxonomy" id="2014887"/>
    <lineage>
        <taxon>Bacteria</taxon>
        <taxon>Pseudomonadati</taxon>
        <taxon>Pseudomonadota</taxon>
        <taxon>Betaproteobacteria</taxon>
        <taxon>Burkholderiales</taxon>
        <taxon>Oxalobacteraceae</taxon>
        <taxon>Herbaspirillum</taxon>
    </lineage>
</organism>